<feature type="domain" description="FAS1-like dehydratase" evidence="2">
    <location>
        <begin position="8"/>
        <end position="159"/>
    </location>
</feature>
<feature type="region of interest" description="Disordered" evidence="1">
    <location>
        <begin position="77"/>
        <end position="99"/>
    </location>
</feature>
<keyword evidence="4" id="KW-1185">Reference proteome</keyword>
<evidence type="ECO:0000313" key="4">
    <source>
        <dbReference type="Proteomes" id="UP000578449"/>
    </source>
</evidence>
<accession>A0A840PEF6</accession>
<reference evidence="3 4" key="1">
    <citation type="submission" date="2020-08" db="EMBL/GenBank/DDBJ databases">
        <title>Genomic Encyclopedia of Type Strains, Phase IV (KMG-IV): sequencing the most valuable type-strain genomes for metagenomic binning, comparative biology and taxonomic classification.</title>
        <authorList>
            <person name="Goeker M."/>
        </authorList>
    </citation>
    <scope>NUCLEOTIDE SEQUENCE [LARGE SCALE GENOMIC DNA]</scope>
    <source>
        <strain evidence="3 4">DSM 45615</strain>
    </source>
</reference>
<dbReference type="EMBL" id="JACHGN010000017">
    <property type="protein sequence ID" value="MBB5137369.1"/>
    <property type="molecule type" value="Genomic_DNA"/>
</dbReference>
<dbReference type="Gene3D" id="3.10.129.10">
    <property type="entry name" value="Hotdog Thioesterase"/>
    <property type="match status" value="1"/>
</dbReference>
<protein>
    <recommendedName>
        <fullName evidence="2">FAS1-like dehydratase domain-containing protein</fullName>
    </recommendedName>
</protein>
<dbReference type="InterPro" id="IPR029069">
    <property type="entry name" value="HotDog_dom_sf"/>
</dbReference>
<dbReference type="Pfam" id="PF13452">
    <property type="entry name" value="FAS1_DH_region"/>
    <property type="match status" value="1"/>
</dbReference>
<dbReference type="Proteomes" id="UP000578449">
    <property type="component" value="Unassembled WGS sequence"/>
</dbReference>
<comment type="caution">
    <text evidence="3">The sequence shown here is derived from an EMBL/GenBank/DDBJ whole genome shotgun (WGS) entry which is preliminary data.</text>
</comment>
<dbReference type="RefSeq" id="WP_221337145.1">
    <property type="nucleotide sequence ID" value="NZ_BAABIX010000012.1"/>
</dbReference>
<proteinExistence type="predicted"/>
<sequence length="168" mass="18729">MISEEMKAAVGRELRRSVSFPIAESDIRRWAIAVYYPEPPPAMFWDAEEAAATVHKGIVAPEEFNPFAWMTADGPRAGARQAGNDPGSTEKQLGITPPGLRNQLNGGVEVDYGVRMRPGDVITSVTRLASYAERSGRLGPMLMTVFEDTWTNQRDELVKRSRMTLIRY</sequence>
<evidence type="ECO:0000313" key="3">
    <source>
        <dbReference type="EMBL" id="MBB5137369.1"/>
    </source>
</evidence>
<evidence type="ECO:0000259" key="2">
    <source>
        <dbReference type="Pfam" id="PF13452"/>
    </source>
</evidence>
<name>A0A840PEF6_9ACTN</name>
<gene>
    <name evidence="3" type="ORF">HNP84_007121</name>
</gene>
<dbReference type="AlphaFoldDB" id="A0A840PEF6"/>
<evidence type="ECO:0000256" key="1">
    <source>
        <dbReference type="SAM" id="MobiDB-lite"/>
    </source>
</evidence>
<organism evidence="3 4">
    <name type="scientific">Thermocatellispora tengchongensis</name>
    <dbReference type="NCBI Taxonomy" id="1073253"/>
    <lineage>
        <taxon>Bacteria</taxon>
        <taxon>Bacillati</taxon>
        <taxon>Actinomycetota</taxon>
        <taxon>Actinomycetes</taxon>
        <taxon>Streptosporangiales</taxon>
        <taxon>Streptosporangiaceae</taxon>
        <taxon>Thermocatellispora</taxon>
    </lineage>
</organism>
<dbReference type="SUPFAM" id="SSF54637">
    <property type="entry name" value="Thioesterase/thiol ester dehydrase-isomerase"/>
    <property type="match status" value="1"/>
</dbReference>
<dbReference type="InterPro" id="IPR039569">
    <property type="entry name" value="FAS1-like_DH_region"/>
</dbReference>